<evidence type="ECO:0000256" key="1">
    <source>
        <dbReference type="SAM" id="MobiDB-lite"/>
    </source>
</evidence>
<feature type="compositionally biased region" description="Basic and acidic residues" evidence="1">
    <location>
        <begin position="345"/>
        <end position="354"/>
    </location>
</feature>
<keyword evidence="2" id="KW-0812">Transmembrane</keyword>
<feature type="region of interest" description="Disordered" evidence="1">
    <location>
        <begin position="335"/>
        <end position="408"/>
    </location>
</feature>
<dbReference type="AlphaFoldDB" id="A0A2H3CDN1"/>
<sequence length="408" mass="46081">MNKEGYASAVPCFEGCARMRERRKHDHHQHPPRSIDASTFHLPALSFVSSNPSMPFSYRELFFGGTQFCRCLPVRAGVITMSLLGIILSGILTIILWYEVASTPDLTSGERTGFVLAGLLETFLCVVSILGFVGAIVRKQLFVRIYAYFIYVHFFINVAVAAYLLWLITHFTENTATEACQDTIKNAGTQQQCIGILQIARGVYFAVAALVLLIEMYGAIIVARYLNQIQREKRTARTSRMSMGYKMSPAPHSEYISLVDTSRRTSQFSLSPEPYTSPREFNPYEEFTDPYRNQSHAGPSVIREFDLYSNEDGLPIEAGYGGGTWTHSEISVEEKARLQRSTADTADHQRHEFENAPSLDEEQQRKRDSKSPAGPPPPMRTRDTDDLPRYSLNDPPRIYDSQTLPHEL</sequence>
<evidence type="ECO:0000313" key="4">
    <source>
        <dbReference type="Proteomes" id="UP000218334"/>
    </source>
</evidence>
<keyword evidence="2" id="KW-1133">Transmembrane helix</keyword>
<name>A0A2H3CDN1_9AGAR</name>
<feature type="transmembrane region" description="Helical" evidence="2">
    <location>
        <begin position="204"/>
        <end position="226"/>
    </location>
</feature>
<keyword evidence="4" id="KW-1185">Reference proteome</keyword>
<dbReference type="EMBL" id="KZ293419">
    <property type="protein sequence ID" value="PBK74243.1"/>
    <property type="molecule type" value="Genomic_DNA"/>
</dbReference>
<protein>
    <submittedName>
        <fullName evidence="3">Uncharacterized protein</fullName>
    </submittedName>
</protein>
<keyword evidence="2" id="KW-0472">Membrane</keyword>
<reference evidence="4" key="1">
    <citation type="journal article" date="2017" name="Nat. Ecol. Evol.">
        <title>Genome expansion and lineage-specific genetic innovations in the forest pathogenic fungi Armillaria.</title>
        <authorList>
            <person name="Sipos G."/>
            <person name="Prasanna A.N."/>
            <person name="Walter M.C."/>
            <person name="O'Connor E."/>
            <person name="Balint B."/>
            <person name="Krizsan K."/>
            <person name="Kiss B."/>
            <person name="Hess J."/>
            <person name="Varga T."/>
            <person name="Slot J."/>
            <person name="Riley R."/>
            <person name="Boka B."/>
            <person name="Rigling D."/>
            <person name="Barry K."/>
            <person name="Lee J."/>
            <person name="Mihaltcheva S."/>
            <person name="LaButti K."/>
            <person name="Lipzen A."/>
            <person name="Waldron R."/>
            <person name="Moloney N.M."/>
            <person name="Sperisen C."/>
            <person name="Kredics L."/>
            <person name="Vagvoelgyi C."/>
            <person name="Patrignani A."/>
            <person name="Fitzpatrick D."/>
            <person name="Nagy I."/>
            <person name="Doyle S."/>
            <person name="Anderson J.B."/>
            <person name="Grigoriev I.V."/>
            <person name="Gueldener U."/>
            <person name="Muensterkoetter M."/>
            <person name="Nagy L.G."/>
        </authorList>
    </citation>
    <scope>NUCLEOTIDE SEQUENCE [LARGE SCALE GENOMIC DNA]</scope>
    <source>
        <strain evidence="4">28-4</strain>
    </source>
</reference>
<gene>
    <name evidence="3" type="ORF">ARMSODRAFT_951857</name>
</gene>
<feature type="transmembrane region" description="Helical" evidence="2">
    <location>
        <begin position="76"/>
        <end position="98"/>
    </location>
</feature>
<dbReference type="STRING" id="1076256.A0A2H3CDN1"/>
<evidence type="ECO:0000313" key="3">
    <source>
        <dbReference type="EMBL" id="PBK74243.1"/>
    </source>
</evidence>
<proteinExistence type="predicted"/>
<dbReference type="Proteomes" id="UP000218334">
    <property type="component" value="Unassembled WGS sequence"/>
</dbReference>
<evidence type="ECO:0000256" key="2">
    <source>
        <dbReference type="SAM" id="Phobius"/>
    </source>
</evidence>
<feature type="transmembrane region" description="Helical" evidence="2">
    <location>
        <begin position="145"/>
        <end position="168"/>
    </location>
</feature>
<accession>A0A2H3CDN1</accession>
<organism evidence="3 4">
    <name type="scientific">Armillaria solidipes</name>
    <dbReference type="NCBI Taxonomy" id="1076256"/>
    <lineage>
        <taxon>Eukaryota</taxon>
        <taxon>Fungi</taxon>
        <taxon>Dikarya</taxon>
        <taxon>Basidiomycota</taxon>
        <taxon>Agaricomycotina</taxon>
        <taxon>Agaricomycetes</taxon>
        <taxon>Agaricomycetidae</taxon>
        <taxon>Agaricales</taxon>
        <taxon>Marasmiineae</taxon>
        <taxon>Physalacriaceae</taxon>
        <taxon>Armillaria</taxon>
    </lineage>
</organism>
<feature type="transmembrane region" description="Helical" evidence="2">
    <location>
        <begin position="113"/>
        <end position="133"/>
    </location>
</feature>